<feature type="region of interest" description="Disordered" evidence="1">
    <location>
        <begin position="107"/>
        <end position="168"/>
    </location>
</feature>
<dbReference type="RefSeq" id="XP_011637272.1">
    <property type="nucleotide sequence ID" value="XM_011638970.2"/>
</dbReference>
<accession>A0A6I9W6M3</accession>
<evidence type="ECO:0000313" key="2">
    <source>
        <dbReference type="Proteomes" id="UP000504615"/>
    </source>
</evidence>
<reference evidence="3" key="1">
    <citation type="submission" date="2025-08" db="UniProtKB">
        <authorList>
            <consortium name="RefSeq"/>
        </authorList>
    </citation>
    <scope>IDENTIFICATION</scope>
</reference>
<protein>
    <submittedName>
        <fullName evidence="3">Uncharacterized protein LOC105427302 isoform X1</fullName>
    </submittedName>
</protein>
<keyword evidence="2" id="KW-1185">Reference proteome</keyword>
<sequence length="198" mass="22403">MFNCSILTPVDTIKDFEASAVRLTGDREPNLDTNWDWSWGVFVDSSVEFNAESRSFVDPIAFLLSLHAELSFLFLIAPCPSWLKITGRDPLARTPSHLSNIIRTTRRSQPVDCASSRTGPRTHPDTARRGAPKEEDAVTERATERTRDPTPDTSRASMVTSRPDRKREARRALLTTSLKFLNETILFPRVRWKGCRAT</sequence>
<dbReference type="GeneID" id="105427302"/>
<dbReference type="Proteomes" id="UP000504615">
    <property type="component" value="Unplaced"/>
</dbReference>
<proteinExistence type="predicted"/>
<evidence type="ECO:0000256" key="1">
    <source>
        <dbReference type="SAM" id="MobiDB-lite"/>
    </source>
</evidence>
<organism evidence="2 3">
    <name type="scientific">Pogonomyrmex barbatus</name>
    <name type="common">red harvester ant</name>
    <dbReference type="NCBI Taxonomy" id="144034"/>
    <lineage>
        <taxon>Eukaryota</taxon>
        <taxon>Metazoa</taxon>
        <taxon>Ecdysozoa</taxon>
        <taxon>Arthropoda</taxon>
        <taxon>Hexapoda</taxon>
        <taxon>Insecta</taxon>
        <taxon>Pterygota</taxon>
        <taxon>Neoptera</taxon>
        <taxon>Endopterygota</taxon>
        <taxon>Hymenoptera</taxon>
        <taxon>Apocrita</taxon>
        <taxon>Aculeata</taxon>
        <taxon>Formicoidea</taxon>
        <taxon>Formicidae</taxon>
        <taxon>Myrmicinae</taxon>
        <taxon>Pogonomyrmex</taxon>
    </lineage>
</organism>
<evidence type="ECO:0000313" key="3">
    <source>
        <dbReference type="RefSeq" id="XP_011637272.1"/>
    </source>
</evidence>
<feature type="compositionally biased region" description="Polar residues" evidence="1">
    <location>
        <begin position="151"/>
        <end position="160"/>
    </location>
</feature>
<dbReference type="KEGG" id="pbar:105427302"/>
<feature type="compositionally biased region" description="Basic and acidic residues" evidence="1">
    <location>
        <begin position="122"/>
        <end position="150"/>
    </location>
</feature>
<gene>
    <name evidence="3" type="primary">LOC105427302</name>
</gene>
<dbReference type="AlphaFoldDB" id="A0A6I9W6M3"/>
<name>A0A6I9W6M3_9HYME</name>